<dbReference type="RefSeq" id="XP_018272880.1">
    <property type="nucleotide sequence ID" value="XM_018418522.1"/>
</dbReference>
<sequence length="374" mass="40048">MQAASKLVPKGYTSEGKLRLLTGADLAQLGIADDDLRKALLAVISGKASGAGSAKGKAAAAGDGAAAAEGEVRRKRARDSDLDKPLPTRAPKGDSVDEDFQFDEIEAEEALVKKFCLTNRAPVMTAWACVVAERLGFRRQEALSIAHVFTDMNATSKGVSLGLMSADALKVAVGPSQPFVEILGRKVPVLSTQNGEWRAISKGLVADPGKAFAYMRNAFRQQLGAVVGSMRLLADSFSPAELNTKGYGLYLDFRPDVDGWGKKAELRMSTILGLRRFLTHAPVDDAPEASGSRQQEDEEERAREVKQEVDGADAPVRVEAEPEDNAGGVERVTKRVKREEDGGEDDVKSSVVAAEDEFDALLAEDDDLFAAVDL</sequence>
<evidence type="ECO:0000313" key="3">
    <source>
        <dbReference type="Proteomes" id="UP000053890"/>
    </source>
</evidence>
<proteinExistence type="predicted"/>
<reference evidence="2 3" key="1">
    <citation type="journal article" date="2015" name="Front. Microbiol.">
        <title>Genome sequence of the plant growth promoting endophytic yeast Rhodotorula graminis WP1.</title>
        <authorList>
            <person name="Firrincieli A."/>
            <person name="Otillar R."/>
            <person name="Salamov A."/>
            <person name="Schmutz J."/>
            <person name="Khan Z."/>
            <person name="Redman R.S."/>
            <person name="Fleck N.D."/>
            <person name="Lindquist E."/>
            <person name="Grigoriev I.V."/>
            <person name="Doty S.L."/>
        </authorList>
    </citation>
    <scope>NUCLEOTIDE SEQUENCE [LARGE SCALE GENOMIC DNA]</scope>
    <source>
        <strain evidence="2 3">WP1</strain>
    </source>
</reference>
<evidence type="ECO:0000256" key="1">
    <source>
        <dbReference type="SAM" id="MobiDB-lite"/>
    </source>
</evidence>
<dbReference type="OMA" id="IMMAWAF"/>
<name>A0A194SBQ0_RHOGW</name>
<dbReference type="AlphaFoldDB" id="A0A194SBQ0"/>
<feature type="region of interest" description="Disordered" evidence="1">
    <location>
        <begin position="283"/>
        <end position="351"/>
    </location>
</feature>
<feature type="region of interest" description="Disordered" evidence="1">
    <location>
        <begin position="50"/>
        <end position="97"/>
    </location>
</feature>
<protein>
    <submittedName>
        <fullName evidence="2">Uncharacterized protein</fullName>
    </submittedName>
</protein>
<keyword evidence="3" id="KW-1185">Reference proteome</keyword>
<dbReference type="OrthoDB" id="514070at2759"/>
<feature type="compositionally biased region" description="Basic and acidic residues" evidence="1">
    <location>
        <begin position="78"/>
        <end position="95"/>
    </location>
</feature>
<organism evidence="2 3">
    <name type="scientific">Rhodotorula graminis (strain WP1)</name>
    <dbReference type="NCBI Taxonomy" id="578459"/>
    <lineage>
        <taxon>Eukaryota</taxon>
        <taxon>Fungi</taxon>
        <taxon>Dikarya</taxon>
        <taxon>Basidiomycota</taxon>
        <taxon>Pucciniomycotina</taxon>
        <taxon>Microbotryomycetes</taxon>
        <taxon>Sporidiobolales</taxon>
        <taxon>Sporidiobolaceae</taxon>
        <taxon>Rhodotorula</taxon>
    </lineage>
</organism>
<gene>
    <name evidence="2" type="ORF">RHOBADRAFT_64597</name>
</gene>
<dbReference type="GeneID" id="28978969"/>
<dbReference type="Proteomes" id="UP000053890">
    <property type="component" value="Unassembled WGS sequence"/>
</dbReference>
<feature type="compositionally biased region" description="Basic and acidic residues" evidence="1">
    <location>
        <begin position="300"/>
        <end position="309"/>
    </location>
</feature>
<evidence type="ECO:0000313" key="2">
    <source>
        <dbReference type="EMBL" id="KPV76831.1"/>
    </source>
</evidence>
<dbReference type="EMBL" id="KQ474075">
    <property type="protein sequence ID" value="KPV76831.1"/>
    <property type="molecule type" value="Genomic_DNA"/>
</dbReference>
<feature type="compositionally biased region" description="Low complexity" evidence="1">
    <location>
        <begin position="50"/>
        <end position="68"/>
    </location>
</feature>
<feature type="compositionally biased region" description="Basic and acidic residues" evidence="1">
    <location>
        <begin position="331"/>
        <end position="348"/>
    </location>
</feature>
<accession>A0A194SBQ0</accession>